<organism evidence="7 8">
    <name type="scientific">Algivirga pacifica</name>
    <dbReference type="NCBI Taxonomy" id="1162670"/>
    <lineage>
        <taxon>Bacteria</taxon>
        <taxon>Pseudomonadati</taxon>
        <taxon>Bacteroidota</taxon>
        <taxon>Cytophagia</taxon>
        <taxon>Cytophagales</taxon>
        <taxon>Flammeovirgaceae</taxon>
        <taxon>Algivirga</taxon>
    </lineage>
</organism>
<gene>
    <name evidence="7" type="primary">mreC</name>
    <name evidence="7" type="ORF">GCM10023331_14190</name>
</gene>
<name>A0ABP9DAQ9_9BACT</name>
<dbReference type="PANTHER" id="PTHR34138">
    <property type="entry name" value="CELL SHAPE-DETERMINING PROTEIN MREC"/>
    <property type="match status" value="1"/>
</dbReference>
<dbReference type="InterPro" id="IPR042175">
    <property type="entry name" value="Cell/Rod_MreC_2"/>
</dbReference>
<evidence type="ECO:0000256" key="4">
    <source>
        <dbReference type="ARBA" id="ARBA00032089"/>
    </source>
</evidence>
<feature type="domain" description="Rod shape-determining protein MreC beta-barrel core" evidence="6">
    <location>
        <begin position="95"/>
        <end position="242"/>
    </location>
</feature>
<evidence type="ECO:0000256" key="2">
    <source>
        <dbReference type="ARBA" id="ARBA00013855"/>
    </source>
</evidence>
<feature type="coiled-coil region" evidence="5">
    <location>
        <begin position="36"/>
        <end position="70"/>
    </location>
</feature>
<comment type="caution">
    <text evidence="7">The sequence shown here is derived from an EMBL/GenBank/DDBJ whole genome shotgun (WGS) entry which is preliminary data.</text>
</comment>
<evidence type="ECO:0000313" key="7">
    <source>
        <dbReference type="EMBL" id="GAA4830086.1"/>
    </source>
</evidence>
<accession>A0ABP9DAQ9</accession>
<reference evidence="8" key="1">
    <citation type="journal article" date="2019" name="Int. J. Syst. Evol. Microbiol.">
        <title>The Global Catalogue of Microorganisms (GCM) 10K type strain sequencing project: providing services to taxonomists for standard genome sequencing and annotation.</title>
        <authorList>
            <consortium name="The Broad Institute Genomics Platform"/>
            <consortium name="The Broad Institute Genome Sequencing Center for Infectious Disease"/>
            <person name="Wu L."/>
            <person name="Ma J."/>
        </authorList>
    </citation>
    <scope>NUCLEOTIDE SEQUENCE [LARGE SCALE GENOMIC DNA]</scope>
    <source>
        <strain evidence="8">JCM 18326</strain>
    </source>
</reference>
<keyword evidence="3" id="KW-0133">Cell shape</keyword>
<sequence>MLLIINNNSYQKAVFFTSANRAVGGMMQTTADLEDYVTLKDDNDKLLAENATLRQQLLEYEKLSALLQEQLDTTFQFQKDSLYDTSNYRFIPANVINNSTLKAKNHITIDKGEQDGVKPGMGLITSQGVVGQVKATSNSFATCYSLLNTNLKVSAKLTKNDALCTVTWDGQNPAVGQVNYLARHIDVAVGDTVGVSGYNALYPPEVLIGTIKSVENLSSETFLKVEVELFEDFSKLSFVYVVSPLFKDEKDSLEQVSLKE</sequence>
<keyword evidence="8" id="KW-1185">Reference proteome</keyword>
<evidence type="ECO:0000256" key="3">
    <source>
        <dbReference type="ARBA" id="ARBA00022960"/>
    </source>
</evidence>
<evidence type="ECO:0000259" key="6">
    <source>
        <dbReference type="Pfam" id="PF04085"/>
    </source>
</evidence>
<dbReference type="Proteomes" id="UP001500298">
    <property type="component" value="Unassembled WGS sequence"/>
</dbReference>
<dbReference type="PIRSF" id="PIRSF038471">
    <property type="entry name" value="MreC"/>
    <property type="match status" value="1"/>
</dbReference>
<dbReference type="InterPro" id="IPR007221">
    <property type="entry name" value="MreC"/>
</dbReference>
<evidence type="ECO:0000256" key="1">
    <source>
        <dbReference type="ARBA" id="ARBA00009369"/>
    </source>
</evidence>
<dbReference type="EMBL" id="BAABJX010000022">
    <property type="protein sequence ID" value="GAA4830086.1"/>
    <property type="molecule type" value="Genomic_DNA"/>
</dbReference>
<evidence type="ECO:0000313" key="8">
    <source>
        <dbReference type="Proteomes" id="UP001500298"/>
    </source>
</evidence>
<dbReference type="PANTHER" id="PTHR34138:SF1">
    <property type="entry name" value="CELL SHAPE-DETERMINING PROTEIN MREC"/>
    <property type="match status" value="1"/>
</dbReference>
<dbReference type="Gene3D" id="2.40.10.340">
    <property type="entry name" value="Rod shape-determining protein MreC, domain 1"/>
    <property type="match status" value="1"/>
</dbReference>
<proteinExistence type="inferred from homology"/>
<protein>
    <recommendedName>
        <fullName evidence="2">Cell shape-determining protein MreC</fullName>
    </recommendedName>
    <alternativeName>
        <fullName evidence="4">Cell shape protein MreC</fullName>
    </alternativeName>
</protein>
<comment type="similarity">
    <text evidence="1">Belongs to the MreC family.</text>
</comment>
<evidence type="ECO:0000256" key="5">
    <source>
        <dbReference type="SAM" id="Coils"/>
    </source>
</evidence>
<dbReference type="Gene3D" id="2.40.10.350">
    <property type="entry name" value="Rod shape-determining protein MreC, domain 2"/>
    <property type="match status" value="1"/>
</dbReference>
<dbReference type="InterPro" id="IPR055342">
    <property type="entry name" value="MreC_beta-barrel_core"/>
</dbReference>
<dbReference type="Pfam" id="PF04085">
    <property type="entry name" value="MreC"/>
    <property type="match status" value="1"/>
</dbReference>
<dbReference type="InterPro" id="IPR042177">
    <property type="entry name" value="Cell/Rod_1"/>
</dbReference>
<keyword evidence="5" id="KW-0175">Coiled coil</keyword>